<dbReference type="EMBL" id="VDUW01000012">
    <property type="protein sequence ID" value="TXL61105.1"/>
    <property type="molecule type" value="Genomic_DNA"/>
</dbReference>
<gene>
    <name evidence="1" type="ORF">FHP05_13550</name>
</gene>
<name>A0A5C8NJR7_9BACI</name>
<comment type="caution">
    <text evidence="1">The sequence shown here is derived from an EMBL/GenBank/DDBJ whole genome shotgun (WGS) entry which is preliminary data.</text>
</comment>
<protein>
    <submittedName>
        <fullName evidence="1">DUF4391 domain-containing protein</fullName>
    </submittedName>
</protein>
<proteinExistence type="predicted"/>
<dbReference type="RefSeq" id="WP_147670229.1">
    <property type="nucleotide sequence ID" value="NZ_VDUW01000012.1"/>
</dbReference>
<evidence type="ECO:0000313" key="1">
    <source>
        <dbReference type="EMBL" id="TXL61105.1"/>
    </source>
</evidence>
<sequence length="254" mass="29839">MRSQLIDVFHMPQKTVFNRKIAKKQFYDQGQLTPAEKELLTTEIDSIYLLAICKQDTLNISKYVNVDKRYEEIYWLSVSFKTINRYERMVKLFHKVLPNPIVIIASYENENISISAAHKRLNNNDETKVVVGNVIQSPWITLSDVNDGVQRFLQRIRFNNLSYSNLWAFYESVHSAITMSPLIEKMSTYPKISTSSEELLPLITSLNDVDKSIDQLRKSQKERLDFGEKMELHMTIKKREQEKEQILKQIRELC</sequence>
<dbReference type="Proteomes" id="UP000321574">
    <property type="component" value="Unassembled WGS sequence"/>
</dbReference>
<reference evidence="1 2" key="1">
    <citation type="submission" date="2019-06" db="EMBL/GenBank/DDBJ databases">
        <title>Cerasibacillus sp. nov., isolated from maize field.</title>
        <authorList>
            <person name="Lin S.-Y."/>
            <person name="Tsai C.-F."/>
            <person name="Young C.-C."/>
        </authorList>
    </citation>
    <scope>NUCLEOTIDE SEQUENCE [LARGE SCALE GENOMIC DNA]</scope>
    <source>
        <strain evidence="1 2">CC-CFT480</strain>
    </source>
</reference>
<dbReference type="Pfam" id="PF14335">
    <property type="entry name" value="DUF4391"/>
    <property type="match status" value="1"/>
</dbReference>
<organism evidence="1 2">
    <name type="scientific">Cerasibacillus terrae</name>
    <dbReference type="NCBI Taxonomy" id="2498845"/>
    <lineage>
        <taxon>Bacteria</taxon>
        <taxon>Bacillati</taxon>
        <taxon>Bacillota</taxon>
        <taxon>Bacilli</taxon>
        <taxon>Bacillales</taxon>
        <taxon>Bacillaceae</taxon>
        <taxon>Cerasibacillus</taxon>
    </lineage>
</organism>
<keyword evidence="2" id="KW-1185">Reference proteome</keyword>
<accession>A0A5C8NJR7</accession>
<evidence type="ECO:0000313" key="2">
    <source>
        <dbReference type="Proteomes" id="UP000321574"/>
    </source>
</evidence>
<dbReference type="AlphaFoldDB" id="A0A5C8NJR7"/>
<dbReference type="InterPro" id="IPR025503">
    <property type="entry name" value="DUF4391"/>
</dbReference>
<dbReference type="OrthoDB" id="2962497at2"/>